<proteinExistence type="predicted"/>
<name>A0ABD3MV96_9STRA</name>
<feature type="transmembrane region" description="Helical" evidence="1">
    <location>
        <begin position="20"/>
        <end position="42"/>
    </location>
</feature>
<organism evidence="2 3">
    <name type="scientific">Stephanodiscus triporus</name>
    <dbReference type="NCBI Taxonomy" id="2934178"/>
    <lineage>
        <taxon>Eukaryota</taxon>
        <taxon>Sar</taxon>
        <taxon>Stramenopiles</taxon>
        <taxon>Ochrophyta</taxon>
        <taxon>Bacillariophyta</taxon>
        <taxon>Coscinodiscophyceae</taxon>
        <taxon>Thalassiosirophycidae</taxon>
        <taxon>Stephanodiscales</taxon>
        <taxon>Stephanodiscaceae</taxon>
        <taxon>Stephanodiscus</taxon>
    </lineage>
</organism>
<evidence type="ECO:0000313" key="3">
    <source>
        <dbReference type="Proteomes" id="UP001530315"/>
    </source>
</evidence>
<dbReference type="Proteomes" id="UP001530315">
    <property type="component" value="Unassembled WGS sequence"/>
</dbReference>
<protein>
    <recommendedName>
        <fullName evidence="4">Transmembrane protein</fullName>
    </recommendedName>
</protein>
<keyword evidence="1" id="KW-1133">Transmembrane helix</keyword>
<evidence type="ECO:0000313" key="2">
    <source>
        <dbReference type="EMBL" id="KAL3767884.1"/>
    </source>
</evidence>
<accession>A0ABD3MV96</accession>
<keyword evidence="1" id="KW-0812">Transmembrane</keyword>
<sequence>MIRSGLAQKLRHYAEHNPKASCAVLVLGTAISFVAIVGFIELRGRFDPRMKKVGLSSSTAAPTSEMMTMNGAQLAAMLENAKNSSWRDNLRNAGDAQQRFMLPGLDVDDGNDAPEYVKKIDERCRAILRDERERLERERNDELDTSSGTRFWR</sequence>
<dbReference type="AlphaFoldDB" id="A0ABD3MV96"/>
<keyword evidence="3" id="KW-1185">Reference proteome</keyword>
<comment type="caution">
    <text evidence="2">The sequence shown here is derived from an EMBL/GenBank/DDBJ whole genome shotgun (WGS) entry which is preliminary data.</text>
</comment>
<dbReference type="EMBL" id="JALLAZ020001691">
    <property type="protein sequence ID" value="KAL3767884.1"/>
    <property type="molecule type" value="Genomic_DNA"/>
</dbReference>
<gene>
    <name evidence="2" type="ORF">ACHAW5_010127</name>
</gene>
<keyword evidence="1" id="KW-0472">Membrane</keyword>
<reference evidence="2 3" key="1">
    <citation type="submission" date="2024-10" db="EMBL/GenBank/DDBJ databases">
        <title>Updated reference genomes for cyclostephanoid diatoms.</title>
        <authorList>
            <person name="Roberts W.R."/>
            <person name="Alverson A.J."/>
        </authorList>
    </citation>
    <scope>NUCLEOTIDE SEQUENCE [LARGE SCALE GENOMIC DNA]</scope>
    <source>
        <strain evidence="2 3">AJA276-08</strain>
    </source>
</reference>
<evidence type="ECO:0008006" key="4">
    <source>
        <dbReference type="Google" id="ProtNLM"/>
    </source>
</evidence>
<evidence type="ECO:0000256" key="1">
    <source>
        <dbReference type="SAM" id="Phobius"/>
    </source>
</evidence>